<feature type="region of interest" description="Disordered" evidence="1">
    <location>
        <begin position="13"/>
        <end position="60"/>
    </location>
</feature>
<dbReference type="EMBL" id="MLFT02000073">
    <property type="protein sequence ID" value="PHT29875.1"/>
    <property type="molecule type" value="Genomic_DNA"/>
</dbReference>
<reference evidence="2 3" key="1">
    <citation type="journal article" date="2017" name="Genome Biol.">
        <title>New reference genome sequences of hot pepper reveal the massive evolution of plant disease-resistance genes by retroduplication.</title>
        <authorList>
            <person name="Kim S."/>
            <person name="Park J."/>
            <person name="Yeom S.I."/>
            <person name="Kim Y.M."/>
            <person name="Seo E."/>
            <person name="Kim K.T."/>
            <person name="Kim M.S."/>
            <person name="Lee J.M."/>
            <person name="Cheong K."/>
            <person name="Shin H.S."/>
            <person name="Kim S.B."/>
            <person name="Han K."/>
            <person name="Lee J."/>
            <person name="Park M."/>
            <person name="Lee H.A."/>
            <person name="Lee H.Y."/>
            <person name="Lee Y."/>
            <person name="Oh S."/>
            <person name="Lee J.H."/>
            <person name="Choi E."/>
            <person name="Choi E."/>
            <person name="Lee S.E."/>
            <person name="Jeon J."/>
            <person name="Kim H."/>
            <person name="Choi G."/>
            <person name="Song H."/>
            <person name="Lee J."/>
            <person name="Lee S.C."/>
            <person name="Kwon J.K."/>
            <person name="Lee H.Y."/>
            <person name="Koo N."/>
            <person name="Hong Y."/>
            <person name="Kim R.W."/>
            <person name="Kang W.H."/>
            <person name="Huh J.H."/>
            <person name="Kang B.C."/>
            <person name="Yang T.J."/>
            <person name="Lee Y.H."/>
            <person name="Bennetzen J.L."/>
            <person name="Choi D."/>
        </authorList>
    </citation>
    <scope>NUCLEOTIDE SEQUENCE [LARGE SCALE GENOMIC DNA]</scope>
    <source>
        <strain evidence="3">cv. PBC81</strain>
    </source>
</reference>
<name>A0A2G2VA51_CAPBA</name>
<organism evidence="2 3">
    <name type="scientific">Capsicum baccatum</name>
    <name type="common">Peruvian pepper</name>
    <dbReference type="NCBI Taxonomy" id="33114"/>
    <lineage>
        <taxon>Eukaryota</taxon>
        <taxon>Viridiplantae</taxon>
        <taxon>Streptophyta</taxon>
        <taxon>Embryophyta</taxon>
        <taxon>Tracheophyta</taxon>
        <taxon>Spermatophyta</taxon>
        <taxon>Magnoliopsida</taxon>
        <taxon>eudicotyledons</taxon>
        <taxon>Gunneridae</taxon>
        <taxon>Pentapetalae</taxon>
        <taxon>asterids</taxon>
        <taxon>lamiids</taxon>
        <taxon>Solanales</taxon>
        <taxon>Solanaceae</taxon>
        <taxon>Solanoideae</taxon>
        <taxon>Capsiceae</taxon>
        <taxon>Capsicum</taxon>
    </lineage>
</organism>
<sequence length="167" mass="18579">MAGLAHSINDDPNRVILIPRSRKTGKAKDSFSGEKPTPGGQVGERVKGSGEGPSKWSMIGSGNAVGQQTIVKLRYIPHCRKQCSIRESKESRDNLMAFRDIVQLSLGTTNMKDVKYFPLESENFVPCFNVSKNLNLGLSKGDEVYRLMMLEEEQLCFRSDSAMFDNS</sequence>
<reference evidence="3" key="2">
    <citation type="journal article" date="2017" name="J. Anim. Genet.">
        <title>Multiple reference genome sequences of hot pepper reveal the massive evolution of plant disease resistance genes by retroduplication.</title>
        <authorList>
            <person name="Kim S."/>
            <person name="Park J."/>
            <person name="Yeom S.-I."/>
            <person name="Kim Y.-M."/>
            <person name="Seo E."/>
            <person name="Kim K.-T."/>
            <person name="Kim M.-S."/>
            <person name="Lee J.M."/>
            <person name="Cheong K."/>
            <person name="Shin H.-S."/>
            <person name="Kim S.-B."/>
            <person name="Han K."/>
            <person name="Lee J."/>
            <person name="Park M."/>
            <person name="Lee H.-A."/>
            <person name="Lee H.-Y."/>
            <person name="Lee Y."/>
            <person name="Oh S."/>
            <person name="Lee J.H."/>
            <person name="Choi E."/>
            <person name="Choi E."/>
            <person name="Lee S.E."/>
            <person name="Jeon J."/>
            <person name="Kim H."/>
            <person name="Choi G."/>
            <person name="Song H."/>
            <person name="Lee J."/>
            <person name="Lee S.-C."/>
            <person name="Kwon J.-K."/>
            <person name="Lee H.-Y."/>
            <person name="Koo N."/>
            <person name="Hong Y."/>
            <person name="Kim R.W."/>
            <person name="Kang W.-H."/>
            <person name="Huh J.H."/>
            <person name="Kang B.-C."/>
            <person name="Yang T.-J."/>
            <person name="Lee Y.-H."/>
            <person name="Bennetzen J.L."/>
            <person name="Choi D."/>
        </authorList>
    </citation>
    <scope>NUCLEOTIDE SEQUENCE [LARGE SCALE GENOMIC DNA]</scope>
    <source>
        <strain evidence="3">cv. PBC81</strain>
    </source>
</reference>
<dbReference type="AlphaFoldDB" id="A0A2G2VA51"/>
<gene>
    <name evidence="2" type="ORF">CQW23_30530</name>
</gene>
<keyword evidence="3" id="KW-1185">Reference proteome</keyword>
<accession>A0A2G2VA51</accession>
<evidence type="ECO:0000313" key="3">
    <source>
        <dbReference type="Proteomes" id="UP000224567"/>
    </source>
</evidence>
<comment type="caution">
    <text evidence="2">The sequence shown here is derived from an EMBL/GenBank/DDBJ whole genome shotgun (WGS) entry which is preliminary data.</text>
</comment>
<protein>
    <submittedName>
        <fullName evidence="2">Uncharacterized protein</fullName>
    </submittedName>
</protein>
<evidence type="ECO:0000256" key="1">
    <source>
        <dbReference type="SAM" id="MobiDB-lite"/>
    </source>
</evidence>
<evidence type="ECO:0000313" key="2">
    <source>
        <dbReference type="EMBL" id="PHT29875.1"/>
    </source>
</evidence>
<proteinExistence type="predicted"/>
<dbReference type="Proteomes" id="UP000224567">
    <property type="component" value="Unassembled WGS sequence"/>
</dbReference>